<evidence type="ECO:0000313" key="4">
    <source>
        <dbReference type="Proteomes" id="UP000646548"/>
    </source>
</evidence>
<feature type="compositionally biased region" description="Polar residues" evidence="1">
    <location>
        <begin position="711"/>
        <end position="722"/>
    </location>
</feature>
<protein>
    <submittedName>
        <fullName evidence="3">Uncharacterized protein</fullName>
    </submittedName>
</protein>
<feature type="compositionally biased region" description="Acidic residues" evidence="1">
    <location>
        <begin position="301"/>
        <end position="332"/>
    </location>
</feature>
<dbReference type="AlphaFoldDB" id="A0A834CCL8"/>
<feature type="compositionally biased region" description="Acidic residues" evidence="1">
    <location>
        <begin position="544"/>
        <end position="554"/>
    </location>
</feature>
<sequence length="755" mass="84053">MYLRTSSPACVLLVFWPLFCPHWQHSSSSGNDFFDSPFSFFYVEAPPAESLHDIYTGWMKLCSLSQHAKQETDDSLNKKSIKVEFIASEEAADSKLCAVSGEDEVKAKLLTECESDIESSHPEKNPESALEPQRDATTSVPLQVLNGESSASSDSKVEEEEMREELTNIHQEGSVEESAEVSNEEKVSPASVETVKSSRPESDPALDGEPTEEPEEDGSKELLTHSSSTEVPDEAPASERTDPDPTKAPDVLDEEKDEEQSALEPSELISVDPMEEETNDQPVELQAPPPADCATEKTKDDEEEQGEEEQDEEEQGEEEQDEEEPEQVEEENGQNSEPVGGAELPSQLNPDAAAEESTSTQKQTVAADLHRPHSDVPEEPDASIILNIQTDVEAAQQEGSRSVPEESSESCADSKTPKRRKRKKNKRNTETPETEAQVTDTPSDPGDTPLTSKSSKKKRRRQKRGEDDVRGEDEAAEEQEVVPAATSEKKKAKKRKRDIDMTLETKTTEIQVKDLEAEENTPAETEKPKKKKRKKEKEAPSEEPPAEGDEETEEKIDSIDDGSSALLFSGKKKKRLCRKLSVRIRPRFHGKRMSSIPSRQKTGKKKPKDETLDEKSQMNPVKRAQADDETEIKPPKTRRRKKMKIVTEQEESSLKENKPPGKEEKSMETQWDKNGVGEELPEEDLSLLSNEGKKKKKKKKKKRVKDETVEESSGSADVSQPPLSKKKKKSSLKAGPEDGDSHTPAVSAKKKKSFS</sequence>
<feature type="compositionally biased region" description="Acidic residues" evidence="1">
    <location>
        <begin position="204"/>
        <end position="216"/>
    </location>
</feature>
<feature type="compositionally biased region" description="Basic residues" evidence="1">
    <location>
        <begin position="454"/>
        <end position="463"/>
    </location>
</feature>
<feature type="signal peptide" evidence="2">
    <location>
        <begin position="1"/>
        <end position="26"/>
    </location>
</feature>
<feature type="compositionally biased region" description="Basic and acidic residues" evidence="1">
    <location>
        <begin position="237"/>
        <end position="247"/>
    </location>
</feature>
<name>A0A834CCL8_ORYME</name>
<feature type="compositionally biased region" description="Basic residues" evidence="1">
    <location>
        <begin position="635"/>
        <end position="644"/>
    </location>
</feature>
<keyword evidence="2" id="KW-0732">Signal</keyword>
<feature type="compositionally biased region" description="Basic residues" evidence="1">
    <location>
        <begin position="693"/>
        <end position="703"/>
    </location>
</feature>
<feature type="chain" id="PRO_5032289522" evidence="2">
    <location>
        <begin position="27"/>
        <end position="755"/>
    </location>
</feature>
<dbReference type="Proteomes" id="UP000646548">
    <property type="component" value="Unassembled WGS sequence"/>
</dbReference>
<organism evidence="3 4">
    <name type="scientific">Oryzias melastigma</name>
    <name type="common">Marine medaka</name>
    <dbReference type="NCBI Taxonomy" id="30732"/>
    <lineage>
        <taxon>Eukaryota</taxon>
        <taxon>Metazoa</taxon>
        <taxon>Chordata</taxon>
        <taxon>Craniata</taxon>
        <taxon>Vertebrata</taxon>
        <taxon>Euteleostomi</taxon>
        <taxon>Actinopterygii</taxon>
        <taxon>Neopterygii</taxon>
        <taxon>Teleostei</taxon>
        <taxon>Neoteleostei</taxon>
        <taxon>Acanthomorphata</taxon>
        <taxon>Ovalentaria</taxon>
        <taxon>Atherinomorphae</taxon>
        <taxon>Beloniformes</taxon>
        <taxon>Adrianichthyidae</taxon>
        <taxon>Oryziinae</taxon>
        <taxon>Oryzias</taxon>
    </lineage>
</organism>
<evidence type="ECO:0000313" key="3">
    <source>
        <dbReference type="EMBL" id="KAF6725259.1"/>
    </source>
</evidence>
<feature type="compositionally biased region" description="Basic residues" evidence="1">
    <location>
        <begin position="417"/>
        <end position="426"/>
    </location>
</feature>
<feature type="compositionally biased region" description="Basic and acidic residues" evidence="1">
    <location>
        <begin position="607"/>
        <end position="616"/>
    </location>
</feature>
<comment type="caution">
    <text evidence="3">The sequence shown here is derived from an EMBL/GenBank/DDBJ whole genome shotgun (WGS) entry which is preliminary data.</text>
</comment>
<feature type="region of interest" description="Disordered" evidence="1">
    <location>
        <begin position="116"/>
        <end position="755"/>
    </location>
</feature>
<reference evidence="3" key="1">
    <citation type="journal article" name="BMC Genomics">
        <title>Long-read sequencing and de novo genome assembly of marine medaka (Oryzias melastigma).</title>
        <authorList>
            <person name="Liang P."/>
            <person name="Saqib H.S.A."/>
            <person name="Ni X."/>
            <person name="Shen Y."/>
        </authorList>
    </citation>
    <scope>NUCLEOTIDE SEQUENCE</scope>
    <source>
        <strain evidence="3">Bigg-433</strain>
    </source>
</reference>
<evidence type="ECO:0000256" key="2">
    <source>
        <dbReference type="SAM" id="SignalP"/>
    </source>
</evidence>
<proteinExistence type="predicted"/>
<feature type="compositionally biased region" description="Polar residues" evidence="1">
    <location>
        <begin position="135"/>
        <end position="154"/>
    </location>
</feature>
<evidence type="ECO:0000256" key="1">
    <source>
        <dbReference type="SAM" id="MobiDB-lite"/>
    </source>
</evidence>
<feature type="compositionally biased region" description="Acidic residues" evidence="1">
    <location>
        <begin position="469"/>
        <end position="480"/>
    </location>
</feature>
<gene>
    <name evidence="3" type="ORF">FQA47_005997</name>
</gene>
<feature type="compositionally biased region" description="Basic residues" evidence="1">
    <location>
        <begin position="570"/>
        <end position="592"/>
    </location>
</feature>
<accession>A0A834CCL8</accession>
<feature type="compositionally biased region" description="Acidic residues" evidence="1">
    <location>
        <begin position="251"/>
        <end position="261"/>
    </location>
</feature>
<dbReference type="EMBL" id="WKFB01000368">
    <property type="protein sequence ID" value="KAF6725259.1"/>
    <property type="molecule type" value="Genomic_DNA"/>
</dbReference>
<feature type="compositionally biased region" description="Basic and acidic residues" evidence="1">
    <location>
        <begin position="652"/>
        <end position="671"/>
    </location>
</feature>